<evidence type="ECO:0000313" key="2">
    <source>
        <dbReference type="EMBL" id="CAA9329153.1"/>
    </source>
</evidence>
<evidence type="ECO:0000256" key="1">
    <source>
        <dbReference type="SAM" id="Phobius"/>
    </source>
</evidence>
<accession>A0A6J4LBZ0</accession>
<feature type="transmembrane region" description="Helical" evidence="1">
    <location>
        <begin position="213"/>
        <end position="235"/>
    </location>
</feature>
<organism evidence="2">
    <name type="scientific">uncultured Nocardioidaceae bacterium</name>
    <dbReference type="NCBI Taxonomy" id="253824"/>
    <lineage>
        <taxon>Bacteria</taxon>
        <taxon>Bacillati</taxon>
        <taxon>Actinomycetota</taxon>
        <taxon>Actinomycetes</taxon>
        <taxon>Propionibacteriales</taxon>
        <taxon>Nocardioidaceae</taxon>
        <taxon>environmental samples</taxon>
    </lineage>
</organism>
<feature type="transmembrane region" description="Helical" evidence="1">
    <location>
        <begin position="29"/>
        <end position="47"/>
    </location>
</feature>
<keyword evidence="1" id="KW-1133">Transmembrane helix</keyword>
<reference evidence="2" key="1">
    <citation type="submission" date="2020-02" db="EMBL/GenBank/DDBJ databases">
        <authorList>
            <person name="Meier V. D."/>
        </authorList>
    </citation>
    <scope>NUCLEOTIDE SEQUENCE</scope>
    <source>
        <strain evidence="2">AVDCRST_MAG34</strain>
    </source>
</reference>
<feature type="transmembrane region" description="Helical" evidence="1">
    <location>
        <begin position="54"/>
        <end position="74"/>
    </location>
</feature>
<dbReference type="AlphaFoldDB" id="A0A6J4LBZ0"/>
<name>A0A6J4LBZ0_9ACTN</name>
<keyword evidence="1" id="KW-0472">Membrane</keyword>
<sequence length="240" mass="24394">MIELAVWLAVIGVCDLVRAARDITSVRRRALIATGGGLLLLAGALAVEVTAARTFLLLLGWGSCFLLWLLGSAAALGGGGSGARTLAFVGMGGGLAFGLLGSDVVGPLTRHLPGPLGRFGVEEATLLLGVLLAQLATGNVVVRLLLDAVGVPATPHEKQLKGGRVLGPMERLVIVGLGASGHFTAASVVVAAKGLLRFPELQREVRGASDVTEYFLIGSFASWMLALAGVAALGLSQAIG</sequence>
<dbReference type="EMBL" id="CADCUI010000006">
    <property type="protein sequence ID" value="CAA9329153.1"/>
    <property type="molecule type" value="Genomic_DNA"/>
</dbReference>
<gene>
    <name evidence="2" type="ORF">AVDCRST_MAG34-153</name>
</gene>
<feature type="transmembrane region" description="Helical" evidence="1">
    <location>
        <begin position="126"/>
        <end position="146"/>
    </location>
</feature>
<protein>
    <submittedName>
        <fullName evidence="2">Uncharacterized protein</fullName>
    </submittedName>
</protein>
<feature type="transmembrane region" description="Helical" evidence="1">
    <location>
        <begin position="86"/>
        <end position="105"/>
    </location>
</feature>
<feature type="transmembrane region" description="Helical" evidence="1">
    <location>
        <begin position="172"/>
        <end position="192"/>
    </location>
</feature>
<keyword evidence="1" id="KW-0812">Transmembrane</keyword>
<proteinExistence type="predicted"/>